<name>A0ACD4CUK5_9HYPH</name>
<sequence length="341" mass="36859">MKICIYGAGAIGGYMAVMLKRGGADVSIVARGAHLDAIRQNGLKLLVDGTEIIERMPATSKASELGVQDYVIVTLKAHQAWQVAEDMTPLLGKDTAVVTAQNGLPWWYFHGLHPSVADLRLQSVDPDNRQWDAIGPERVIGATVYPATEIIGPGVIKHIYGNQFGLGEPDCSNSERVKRLAAVMEAGGLKTRFYDDIRNDIWVKLWGNLCFNPISALTGATLDIVATDPGTRTLARNMMLEAQAIGEKFGATFRVDVERRIDGAAGVGAHRTSMLQDVDKGRAIELDALLTSVQEMGRLCDVDTPFIDSVLALAQQMGRVRGLYPTFPEVAAVTARPAMAS</sequence>
<keyword evidence="2" id="KW-1185">Reference proteome</keyword>
<evidence type="ECO:0000313" key="2">
    <source>
        <dbReference type="Proteomes" id="UP001061991"/>
    </source>
</evidence>
<gene>
    <name evidence="1" type="ORF">N8E88_00475</name>
</gene>
<geneLocation type="plasmid" evidence="1 2">
    <name>p_unnamed4</name>
</geneLocation>
<dbReference type="Proteomes" id="UP001061991">
    <property type="component" value="Plasmid p_unnamed4"/>
</dbReference>
<keyword evidence="1" id="KW-0614">Plasmid</keyword>
<proteinExistence type="predicted"/>
<reference evidence="1" key="1">
    <citation type="submission" date="2022-09" db="EMBL/GenBank/DDBJ databases">
        <title>Interaction between co-microsymbionts with complementary sets of symbiotic genes in legume-rhizobium systems.</title>
        <authorList>
            <person name="Safronova V."/>
            <person name="Sazanova A."/>
            <person name="Afonin A."/>
            <person name="Chirak E."/>
        </authorList>
    </citation>
    <scope>NUCLEOTIDE SEQUENCE</scope>
    <source>
        <strain evidence="1">A18/3m</strain>
    </source>
</reference>
<organism evidence="1 2">
    <name type="scientific">Phyllobacterium zundukense</name>
    <dbReference type="NCBI Taxonomy" id="1867719"/>
    <lineage>
        <taxon>Bacteria</taxon>
        <taxon>Pseudomonadati</taxon>
        <taxon>Pseudomonadota</taxon>
        <taxon>Alphaproteobacteria</taxon>
        <taxon>Hyphomicrobiales</taxon>
        <taxon>Phyllobacteriaceae</taxon>
        <taxon>Phyllobacterium</taxon>
    </lineage>
</organism>
<protein>
    <submittedName>
        <fullName evidence="1">2-dehydropantoate 2-reductase</fullName>
    </submittedName>
</protein>
<dbReference type="EMBL" id="CP104969">
    <property type="protein sequence ID" value="UXN57264.1"/>
    <property type="molecule type" value="Genomic_DNA"/>
</dbReference>
<accession>A0ACD4CUK5</accession>
<evidence type="ECO:0000313" key="1">
    <source>
        <dbReference type="EMBL" id="UXN57264.1"/>
    </source>
</evidence>